<evidence type="ECO:0000313" key="10">
    <source>
        <dbReference type="Proteomes" id="UP000075799"/>
    </source>
</evidence>
<evidence type="ECO:0000313" key="8">
    <source>
        <dbReference type="EMBL" id="KYG69119.1"/>
    </source>
</evidence>
<dbReference type="InterPro" id="IPR003761">
    <property type="entry name" value="Exonuc_VII_S"/>
</dbReference>
<comment type="similarity">
    <text evidence="1 6">Belongs to the XseB family.</text>
</comment>
<comment type="subcellular location">
    <subcellularLocation>
        <location evidence="6">Cytoplasm</location>
    </subcellularLocation>
</comment>
<dbReference type="GO" id="GO:0009318">
    <property type="term" value="C:exodeoxyribonuclease VII complex"/>
    <property type="evidence" value="ECO:0007669"/>
    <property type="project" value="UniProtKB-UniRule"/>
</dbReference>
<dbReference type="Pfam" id="PF02609">
    <property type="entry name" value="Exonuc_VII_S"/>
    <property type="match status" value="1"/>
</dbReference>
<proteinExistence type="inferred from homology"/>
<evidence type="ECO:0000256" key="4">
    <source>
        <dbReference type="ARBA" id="ARBA00022801"/>
    </source>
</evidence>
<keyword evidence="5 6" id="KW-0269">Exonuclease</keyword>
<dbReference type="HAMAP" id="MF_00337">
    <property type="entry name" value="Exonuc_7_S"/>
    <property type="match status" value="1"/>
</dbReference>
<comment type="caution">
    <text evidence="7">The sequence shown here is derived from an EMBL/GenBank/DDBJ whole genome shotgun (WGS) entry which is preliminary data.</text>
</comment>
<sequence length="74" mass="8441">MDFEKKLNRLEEIVQKMEKGDLALEDSLKLFEEGVKLSRECHQRLNEAESKVKLLMSVGADGQPVVTDFSSEEN</sequence>
<dbReference type="InterPro" id="IPR037004">
    <property type="entry name" value="Exonuc_VII_ssu_sf"/>
</dbReference>
<dbReference type="AlphaFoldDB" id="A0A150WCR5"/>
<evidence type="ECO:0000256" key="2">
    <source>
        <dbReference type="ARBA" id="ARBA00022490"/>
    </source>
</evidence>
<dbReference type="Proteomes" id="UP000075391">
    <property type="component" value="Unassembled WGS sequence"/>
</dbReference>
<dbReference type="NCBIfam" id="TIGR01280">
    <property type="entry name" value="xseB"/>
    <property type="match status" value="1"/>
</dbReference>
<evidence type="ECO:0000256" key="1">
    <source>
        <dbReference type="ARBA" id="ARBA00009998"/>
    </source>
</evidence>
<gene>
    <name evidence="6" type="primary">xseB</name>
    <name evidence="7" type="ORF">AZI85_11825</name>
    <name evidence="8" type="ORF">AZI87_07830</name>
</gene>
<dbReference type="SUPFAM" id="SSF116842">
    <property type="entry name" value="XseB-like"/>
    <property type="match status" value="1"/>
</dbReference>
<evidence type="ECO:0000256" key="6">
    <source>
        <dbReference type="HAMAP-Rule" id="MF_00337"/>
    </source>
</evidence>
<dbReference type="GO" id="GO:0008855">
    <property type="term" value="F:exodeoxyribonuclease VII activity"/>
    <property type="evidence" value="ECO:0007669"/>
    <property type="project" value="UniProtKB-UniRule"/>
</dbReference>
<reference evidence="9 10" key="1">
    <citation type="submission" date="2016-03" db="EMBL/GenBank/DDBJ databases">
        <authorList>
            <person name="Ploux O."/>
        </authorList>
    </citation>
    <scope>NUCLEOTIDE SEQUENCE [LARGE SCALE GENOMIC DNA]</scope>
    <source>
        <strain evidence="7 9">BER2</strain>
        <strain evidence="8 10">EC13</strain>
    </source>
</reference>
<evidence type="ECO:0000313" key="7">
    <source>
        <dbReference type="EMBL" id="KYG60680.1"/>
    </source>
</evidence>
<keyword evidence="2 6" id="KW-0963">Cytoplasm</keyword>
<dbReference type="OrthoDB" id="122704at2"/>
<dbReference type="EC" id="3.1.11.6" evidence="6"/>
<comment type="catalytic activity">
    <reaction evidence="6">
        <text>Exonucleolytic cleavage in either 5'- to 3'- or 3'- to 5'-direction to yield nucleoside 5'-phosphates.</text>
        <dbReference type="EC" id="3.1.11.6"/>
    </reaction>
</comment>
<protein>
    <recommendedName>
        <fullName evidence="6">Exodeoxyribonuclease 7 small subunit</fullName>
        <ecNumber evidence="6">3.1.11.6</ecNumber>
    </recommendedName>
    <alternativeName>
        <fullName evidence="6">Exodeoxyribonuclease VII small subunit</fullName>
        <shortName evidence="6">Exonuclease VII small subunit</shortName>
    </alternativeName>
</protein>
<dbReference type="PANTHER" id="PTHR34137">
    <property type="entry name" value="EXODEOXYRIBONUCLEASE 7 SMALL SUBUNIT"/>
    <property type="match status" value="1"/>
</dbReference>
<dbReference type="GO" id="GO:0006308">
    <property type="term" value="P:DNA catabolic process"/>
    <property type="evidence" value="ECO:0007669"/>
    <property type="project" value="UniProtKB-UniRule"/>
</dbReference>
<dbReference type="GO" id="GO:0005829">
    <property type="term" value="C:cytosol"/>
    <property type="evidence" value="ECO:0007669"/>
    <property type="project" value="TreeGrafter"/>
</dbReference>
<evidence type="ECO:0000256" key="3">
    <source>
        <dbReference type="ARBA" id="ARBA00022722"/>
    </source>
</evidence>
<comment type="subunit">
    <text evidence="6">Heterooligomer composed of large and small subunits.</text>
</comment>
<keyword evidence="4 6" id="KW-0378">Hydrolase</keyword>
<dbReference type="PANTHER" id="PTHR34137:SF1">
    <property type="entry name" value="EXODEOXYRIBONUCLEASE 7 SMALL SUBUNIT"/>
    <property type="match status" value="1"/>
</dbReference>
<evidence type="ECO:0000256" key="5">
    <source>
        <dbReference type="ARBA" id="ARBA00022839"/>
    </source>
</evidence>
<dbReference type="Gene3D" id="1.10.287.1040">
    <property type="entry name" value="Exonuclease VII, small subunit"/>
    <property type="match status" value="1"/>
</dbReference>
<comment type="function">
    <text evidence="6">Bidirectionally degrades single-stranded DNA into large acid-insoluble oligonucleotides, which are then degraded further into small acid-soluble oligonucleotides.</text>
</comment>
<dbReference type="NCBIfam" id="NF002140">
    <property type="entry name" value="PRK00977.1-4"/>
    <property type="match status" value="1"/>
</dbReference>
<dbReference type="Proteomes" id="UP000075799">
    <property type="component" value="Unassembled WGS sequence"/>
</dbReference>
<keyword evidence="3 6" id="KW-0540">Nuclease</keyword>
<evidence type="ECO:0000313" key="9">
    <source>
        <dbReference type="Proteomes" id="UP000075391"/>
    </source>
</evidence>
<accession>A0A150WCR5</accession>
<dbReference type="EMBL" id="LUKF01000019">
    <property type="protein sequence ID" value="KYG60680.1"/>
    <property type="molecule type" value="Genomic_DNA"/>
</dbReference>
<name>A0A150WCR5_BDEBC</name>
<dbReference type="EMBL" id="LUKD01000001">
    <property type="protein sequence ID" value="KYG69119.1"/>
    <property type="molecule type" value="Genomic_DNA"/>
</dbReference>
<dbReference type="RefSeq" id="WP_063206020.1">
    <property type="nucleotide sequence ID" value="NZ_CP168967.1"/>
</dbReference>
<organism evidence="7 9">
    <name type="scientific">Bdellovibrio bacteriovorus</name>
    <dbReference type="NCBI Taxonomy" id="959"/>
    <lineage>
        <taxon>Bacteria</taxon>
        <taxon>Pseudomonadati</taxon>
        <taxon>Bdellovibrionota</taxon>
        <taxon>Bdellovibrionia</taxon>
        <taxon>Bdellovibrionales</taxon>
        <taxon>Pseudobdellovibrionaceae</taxon>
        <taxon>Bdellovibrio</taxon>
    </lineage>
</organism>